<evidence type="ECO:0008006" key="10">
    <source>
        <dbReference type="Google" id="ProtNLM"/>
    </source>
</evidence>
<dbReference type="Pfam" id="PF00856">
    <property type="entry name" value="SET"/>
    <property type="match status" value="1"/>
</dbReference>
<accession>A0ABZ1CY46</accession>
<evidence type="ECO:0000256" key="1">
    <source>
        <dbReference type="ARBA" id="ARBA00022723"/>
    </source>
</evidence>
<dbReference type="InterPro" id="IPR001214">
    <property type="entry name" value="SET_dom"/>
</dbReference>
<dbReference type="SUPFAM" id="SSF82199">
    <property type="entry name" value="SET domain"/>
    <property type="match status" value="1"/>
</dbReference>
<dbReference type="Gene3D" id="6.10.140.2220">
    <property type="match status" value="1"/>
</dbReference>
<feature type="compositionally biased region" description="Low complexity" evidence="5">
    <location>
        <begin position="467"/>
        <end position="485"/>
    </location>
</feature>
<dbReference type="PROSITE" id="PS50865">
    <property type="entry name" value="ZF_MYND_2"/>
    <property type="match status" value="1"/>
</dbReference>
<feature type="compositionally biased region" description="Polar residues" evidence="5">
    <location>
        <begin position="379"/>
        <end position="388"/>
    </location>
</feature>
<dbReference type="Gene3D" id="2.170.270.10">
    <property type="entry name" value="SET domain"/>
    <property type="match status" value="1"/>
</dbReference>
<dbReference type="SUPFAM" id="SSF144232">
    <property type="entry name" value="HIT/MYND zinc finger-like"/>
    <property type="match status" value="1"/>
</dbReference>
<evidence type="ECO:0000256" key="5">
    <source>
        <dbReference type="SAM" id="MobiDB-lite"/>
    </source>
</evidence>
<feature type="compositionally biased region" description="Polar residues" evidence="5">
    <location>
        <begin position="490"/>
        <end position="503"/>
    </location>
</feature>
<feature type="compositionally biased region" description="Low complexity" evidence="5">
    <location>
        <begin position="504"/>
        <end position="546"/>
    </location>
</feature>
<feature type="compositionally biased region" description="Polar residues" evidence="5">
    <location>
        <begin position="338"/>
        <end position="367"/>
    </location>
</feature>
<feature type="domain" description="MYND-type" evidence="7">
    <location>
        <begin position="50"/>
        <end position="103"/>
    </location>
</feature>
<dbReference type="RefSeq" id="XP_062791409.1">
    <property type="nucleotide sequence ID" value="XM_062935358.1"/>
</dbReference>
<evidence type="ECO:0000256" key="2">
    <source>
        <dbReference type="ARBA" id="ARBA00022771"/>
    </source>
</evidence>
<name>A0ABZ1CY46_9TREE</name>
<keyword evidence="2 4" id="KW-0863">Zinc-finger</keyword>
<dbReference type="InterPro" id="IPR046341">
    <property type="entry name" value="SET_dom_sf"/>
</dbReference>
<dbReference type="PROSITE" id="PS50280">
    <property type="entry name" value="SET"/>
    <property type="match status" value="1"/>
</dbReference>
<dbReference type="InterPro" id="IPR050869">
    <property type="entry name" value="H3K4_H4K5_MeTrfase"/>
</dbReference>
<dbReference type="PANTHER" id="PTHR12197">
    <property type="entry name" value="HISTONE-LYSINE N-METHYLTRANSFERASE SMYD"/>
    <property type="match status" value="1"/>
</dbReference>
<dbReference type="PANTHER" id="PTHR12197:SF251">
    <property type="entry name" value="EG:BACR7C10.4 PROTEIN"/>
    <property type="match status" value="1"/>
</dbReference>
<keyword evidence="1" id="KW-0479">Metal-binding</keyword>
<dbReference type="SMART" id="SM00317">
    <property type="entry name" value="SET"/>
    <property type="match status" value="1"/>
</dbReference>
<keyword evidence="9" id="KW-1185">Reference proteome</keyword>
<proteinExistence type="predicted"/>
<evidence type="ECO:0000259" key="7">
    <source>
        <dbReference type="PROSITE" id="PS50865"/>
    </source>
</evidence>
<dbReference type="Gene3D" id="1.10.220.160">
    <property type="match status" value="1"/>
</dbReference>
<organism evidence="8 9">
    <name type="scientific">Kwoniella shivajii</name>
    <dbReference type="NCBI Taxonomy" id="564305"/>
    <lineage>
        <taxon>Eukaryota</taxon>
        <taxon>Fungi</taxon>
        <taxon>Dikarya</taxon>
        <taxon>Basidiomycota</taxon>
        <taxon>Agaricomycotina</taxon>
        <taxon>Tremellomycetes</taxon>
        <taxon>Tremellales</taxon>
        <taxon>Cryptococcaceae</taxon>
        <taxon>Kwoniella</taxon>
    </lineage>
</organism>
<reference evidence="8 9" key="1">
    <citation type="submission" date="2024-01" db="EMBL/GenBank/DDBJ databases">
        <title>Comparative genomics of Cryptococcus and Kwoniella reveals pathogenesis evolution and contrasting modes of karyotype evolution via chromosome fusion or intercentromeric recombination.</title>
        <authorList>
            <person name="Coelho M.A."/>
            <person name="David-Palma M."/>
            <person name="Shea T."/>
            <person name="Bowers K."/>
            <person name="McGinley-Smith S."/>
            <person name="Mohammad A.W."/>
            <person name="Gnirke A."/>
            <person name="Yurkov A.M."/>
            <person name="Nowrousian M."/>
            <person name="Sun S."/>
            <person name="Cuomo C.A."/>
            <person name="Heitman J."/>
        </authorList>
    </citation>
    <scope>NUCLEOTIDE SEQUENCE [LARGE SCALE GENOMIC DNA]</scope>
    <source>
        <strain evidence="8">CBS 11374</strain>
    </source>
</reference>
<dbReference type="EMBL" id="CP141884">
    <property type="protein sequence ID" value="WRT66669.1"/>
    <property type="molecule type" value="Genomic_DNA"/>
</dbReference>
<protein>
    <recommendedName>
        <fullName evidence="10">MYND-type domain-containing protein</fullName>
    </recommendedName>
</protein>
<feature type="region of interest" description="Disordered" evidence="5">
    <location>
        <begin position="455"/>
        <end position="555"/>
    </location>
</feature>
<dbReference type="InterPro" id="IPR002893">
    <property type="entry name" value="Znf_MYND"/>
</dbReference>
<evidence type="ECO:0000256" key="4">
    <source>
        <dbReference type="PROSITE-ProRule" id="PRU00134"/>
    </source>
</evidence>
<sequence>MKWQERMQIVEGKRKVVLRQLPFEVNQGDTLFATTPLFPTLNSVLLNSHCSGCMIDIQQLARDHDISMERAQKKLLRCSRCNVHRFCSVRCYADSWRLHSKECLGLSKSPGWRPSTLARLIGRVMAARPRRNDGVYDPLPDHPGQKSHSSLSEKALAALHEMFRLLGTFECDDEQMTYFFDGKKHHFDRDVEIDRTVLQSCMFTIYDSSANPVGIGIAPELSNVRHCCQPNAQIVFSEGPTTKLGMRLVASKPIYPGDEITISYIDLALPVHLRSTALEPFGFNHSNWCETCLEEKTDVRWAKTHEECPYGGLVALPTGIANKRPQHEYSCEGVSSVPPASSKTETSVISKGDASENTTESDSTGKSVRSLESRMRSLSPYTSSTESASDPDEDVREYERRTLLDFLYPEETQERPQVRAVEGRRFLDSKDRLSDDAMESHAEVESTMSCLIEDNLRDTPHSSHPVAGSSFETSSTGSSSPDSAFEILHSSESNSDPVQSTCHSNNSMSPASLSPSGLSSPRSTSRTPLLSSKSSPGSSLPDTESSTNDESEEAECDRCMELLIIEGTDEEYLTIMSEAQPIWDREREGMTLPDYTNDPLAIGEEIMTMREILPSLLAHFPDTLYPIPYLRLRYGRLQSTLHENFNLLREVVLHWSEAHTSLLVLNHDLPTPTTCNLAISLSAVHLKYLRRQQEVIRVKRPYPKEKKYWLDEHGQDIDEFSDLGKRWVQVSKSQLKDCALDNNETSKKWRDILELEQELGEVIFWLAATV</sequence>
<dbReference type="Pfam" id="PF01753">
    <property type="entry name" value="zf-MYND"/>
    <property type="match status" value="1"/>
</dbReference>
<evidence type="ECO:0000313" key="8">
    <source>
        <dbReference type="EMBL" id="WRT66669.1"/>
    </source>
</evidence>
<evidence type="ECO:0000313" key="9">
    <source>
        <dbReference type="Proteomes" id="UP001329825"/>
    </source>
</evidence>
<dbReference type="GeneID" id="87955760"/>
<keyword evidence="3" id="KW-0862">Zinc</keyword>
<gene>
    <name evidence="8" type="ORF">IL334_003629</name>
</gene>
<feature type="region of interest" description="Disordered" evidence="5">
    <location>
        <begin position="330"/>
        <end position="395"/>
    </location>
</feature>
<evidence type="ECO:0000256" key="3">
    <source>
        <dbReference type="ARBA" id="ARBA00022833"/>
    </source>
</evidence>
<feature type="domain" description="SET" evidence="6">
    <location>
        <begin position="14"/>
        <end position="265"/>
    </location>
</feature>
<dbReference type="Proteomes" id="UP001329825">
    <property type="component" value="Chromosome 4"/>
</dbReference>
<evidence type="ECO:0000259" key="6">
    <source>
        <dbReference type="PROSITE" id="PS50280"/>
    </source>
</evidence>